<keyword evidence="1" id="KW-0812">Transmembrane</keyword>
<evidence type="ECO:0000256" key="1">
    <source>
        <dbReference type="SAM" id="Phobius"/>
    </source>
</evidence>
<protein>
    <recommendedName>
        <fullName evidence="4">Thioredoxin</fullName>
    </recommendedName>
</protein>
<dbReference type="InterPro" id="IPR047708">
    <property type="entry name" value="CD1871A-like"/>
</dbReference>
<proteinExistence type="predicted"/>
<evidence type="ECO:0000313" key="2">
    <source>
        <dbReference type="EMBL" id="QBF74462.1"/>
    </source>
</evidence>
<feature type="transmembrane region" description="Helical" evidence="1">
    <location>
        <begin position="7"/>
        <end position="23"/>
    </location>
</feature>
<evidence type="ECO:0008006" key="4">
    <source>
        <dbReference type="Google" id="ProtNLM"/>
    </source>
</evidence>
<keyword evidence="1" id="KW-1133">Transmembrane helix</keyword>
<dbReference type="EMBL" id="CP036170">
    <property type="protein sequence ID" value="QBF74462.1"/>
    <property type="molecule type" value="Genomic_DNA"/>
</dbReference>
<dbReference type="RefSeq" id="WP_267899454.1">
    <property type="nucleotide sequence ID" value="NZ_CP036170.1"/>
</dbReference>
<dbReference type="AlphaFoldDB" id="A0A494WK56"/>
<dbReference type="NCBIfam" id="NF040920">
    <property type="entry name" value="CD1871A_fam"/>
    <property type="match status" value="1"/>
</dbReference>
<dbReference type="GeneID" id="93982562"/>
<organism evidence="2 3">
    <name type="scientific">Clostridium scindens (strain ATCC 35704 / DSM 5676 / VPI 13733 / 19)</name>
    <dbReference type="NCBI Taxonomy" id="411468"/>
    <lineage>
        <taxon>Bacteria</taxon>
        <taxon>Bacillati</taxon>
        <taxon>Bacillota</taxon>
        <taxon>Clostridia</taxon>
        <taxon>Lachnospirales</taxon>
        <taxon>Lachnospiraceae</taxon>
    </lineage>
</organism>
<keyword evidence="3" id="KW-1185">Reference proteome</keyword>
<accession>A0A494WK56</accession>
<dbReference type="Proteomes" id="UP000289664">
    <property type="component" value="Chromosome"/>
</dbReference>
<evidence type="ECO:0000313" key="3">
    <source>
        <dbReference type="Proteomes" id="UP000289664"/>
    </source>
</evidence>
<keyword evidence="1" id="KW-0472">Membrane</keyword>
<gene>
    <name evidence="2" type="ORF">HDCHBGLK_01864</name>
</gene>
<reference evidence="2 3" key="1">
    <citation type="journal article" date="2019" name="Appl. Environ. Microbiol.">
        <title>Clostridium scindens ATCC 35704: integration of nutritional requirements, the complete genome sequence, and global transcriptional responses to bile acids.</title>
        <authorList>
            <person name="Devendran S."/>
            <person name="Shrestha R."/>
            <person name="Alves J.M.P."/>
            <person name="Wolf P.G."/>
            <person name="Ly L."/>
            <person name="Hernandez A.G."/>
            <person name="Mendez-Garcia C."/>
            <person name="Inboden A."/>
            <person name="Wiley J."/>
            <person name="Paul O."/>
            <person name="Allen A."/>
            <person name="Springer E."/>
            <person name="Wright C.L."/>
            <person name="Fields C.J."/>
            <person name="Daniel S.L."/>
            <person name="Ridlon J.M."/>
        </authorList>
    </citation>
    <scope>NUCLEOTIDE SEQUENCE [LARGE SCALE GENOMIC DNA]</scope>
    <source>
        <strain evidence="2 3">ATCC 35704</strain>
    </source>
</reference>
<name>A0A494WK56_CLOS5</name>
<sequence>MEKIVRYVLLCVSSVFIGIGIYQKEYLIVLEKAVRICLECIGIG</sequence>
<dbReference type="KEGG" id="csci:HDCHBGLK_01864"/>